<dbReference type="InterPro" id="IPR001796">
    <property type="entry name" value="DHFR_dom"/>
</dbReference>
<evidence type="ECO:0000256" key="7">
    <source>
        <dbReference type="ARBA" id="ARBA00025067"/>
    </source>
</evidence>
<evidence type="ECO:0000313" key="12">
    <source>
        <dbReference type="Proteomes" id="UP000249557"/>
    </source>
</evidence>
<protein>
    <recommendedName>
        <fullName evidence="3 8">Dihydrofolate reductase</fullName>
        <ecNumber evidence="3 8">1.5.1.3</ecNumber>
    </recommendedName>
</protein>
<comment type="caution">
    <text evidence="11">The sequence shown here is derived from an EMBL/GenBank/DDBJ whole genome shotgun (WGS) entry which is preliminary data.</text>
</comment>
<evidence type="ECO:0000256" key="1">
    <source>
        <dbReference type="ARBA" id="ARBA00004903"/>
    </source>
</evidence>
<proteinExistence type="inferred from homology"/>
<dbReference type="GO" id="GO:0050661">
    <property type="term" value="F:NADP binding"/>
    <property type="evidence" value="ECO:0007669"/>
    <property type="project" value="InterPro"/>
</dbReference>
<dbReference type="AlphaFoldDB" id="A0A2W5BJL6"/>
<dbReference type="PROSITE" id="PS00075">
    <property type="entry name" value="DHFR_1"/>
    <property type="match status" value="1"/>
</dbReference>
<keyword evidence="5 8" id="KW-0521">NADP</keyword>
<evidence type="ECO:0000256" key="4">
    <source>
        <dbReference type="ARBA" id="ARBA00022563"/>
    </source>
</evidence>
<evidence type="ECO:0000256" key="5">
    <source>
        <dbReference type="ARBA" id="ARBA00022857"/>
    </source>
</evidence>
<dbReference type="Proteomes" id="UP000249557">
    <property type="component" value="Unassembled WGS sequence"/>
</dbReference>
<dbReference type="PANTHER" id="PTHR48069:SF3">
    <property type="entry name" value="DIHYDROFOLATE REDUCTASE"/>
    <property type="match status" value="1"/>
</dbReference>
<evidence type="ECO:0000256" key="9">
    <source>
        <dbReference type="RuleBase" id="RU004474"/>
    </source>
</evidence>
<dbReference type="GO" id="GO:0046452">
    <property type="term" value="P:dihydrofolate metabolic process"/>
    <property type="evidence" value="ECO:0007669"/>
    <property type="project" value="TreeGrafter"/>
</dbReference>
<dbReference type="Pfam" id="PF00186">
    <property type="entry name" value="DHFR_1"/>
    <property type="match status" value="1"/>
</dbReference>
<dbReference type="CDD" id="cd00209">
    <property type="entry name" value="DHFR"/>
    <property type="match status" value="1"/>
</dbReference>
<evidence type="ECO:0000256" key="6">
    <source>
        <dbReference type="ARBA" id="ARBA00023002"/>
    </source>
</evidence>
<dbReference type="PRINTS" id="PR00070">
    <property type="entry name" value="DHFR"/>
</dbReference>
<dbReference type="UniPathway" id="UPA00077">
    <property type="reaction ID" value="UER00158"/>
</dbReference>
<dbReference type="Gene3D" id="3.40.430.10">
    <property type="entry name" value="Dihydrofolate Reductase, subunit A"/>
    <property type="match status" value="1"/>
</dbReference>
<reference evidence="11 12" key="1">
    <citation type="submission" date="2017-08" db="EMBL/GenBank/DDBJ databases">
        <title>Infants hospitalized years apart are colonized by the same room-sourced microbial strains.</title>
        <authorList>
            <person name="Brooks B."/>
            <person name="Olm M.R."/>
            <person name="Firek B.A."/>
            <person name="Baker R."/>
            <person name="Thomas B.C."/>
            <person name="Morowitz M.J."/>
            <person name="Banfield J.F."/>
        </authorList>
    </citation>
    <scope>NUCLEOTIDE SEQUENCE [LARGE SCALE GENOMIC DNA]</scope>
    <source>
        <strain evidence="11">S2_018_000_R2_104</strain>
    </source>
</reference>
<organism evidence="11 12">
    <name type="scientific">Micavibrio aeruginosavorus</name>
    <dbReference type="NCBI Taxonomy" id="349221"/>
    <lineage>
        <taxon>Bacteria</taxon>
        <taxon>Pseudomonadati</taxon>
        <taxon>Bdellovibrionota</taxon>
        <taxon>Bdellovibrionia</taxon>
        <taxon>Bdellovibrionales</taxon>
        <taxon>Pseudobdellovibrionaceae</taxon>
        <taxon>Micavibrio</taxon>
    </lineage>
</organism>
<dbReference type="GO" id="GO:0006730">
    <property type="term" value="P:one-carbon metabolic process"/>
    <property type="evidence" value="ECO:0007669"/>
    <property type="project" value="UniProtKB-KW"/>
</dbReference>
<keyword evidence="4 8" id="KW-0554">One-carbon metabolism</keyword>
<dbReference type="GO" id="GO:0004146">
    <property type="term" value="F:dihydrofolate reductase activity"/>
    <property type="evidence" value="ECO:0007669"/>
    <property type="project" value="UniProtKB-EC"/>
</dbReference>
<comment type="pathway">
    <text evidence="1 8">Cofactor biosynthesis; tetrahydrofolate biosynthesis; 5,6,7,8-tetrahydrofolate from 7,8-dihydrofolate: step 1/1.</text>
</comment>
<dbReference type="PANTHER" id="PTHR48069">
    <property type="entry name" value="DIHYDROFOLATE REDUCTASE"/>
    <property type="match status" value="1"/>
</dbReference>
<dbReference type="PIRSF" id="PIRSF000194">
    <property type="entry name" value="DHFR"/>
    <property type="match status" value="1"/>
</dbReference>
<evidence type="ECO:0000256" key="8">
    <source>
        <dbReference type="PIRNR" id="PIRNR000194"/>
    </source>
</evidence>
<accession>A0A2W5BJL6</accession>
<dbReference type="PROSITE" id="PS51330">
    <property type="entry name" value="DHFR_2"/>
    <property type="match status" value="1"/>
</dbReference>
<comment type="catalytic activity">
    <reaction evidence="8">
        <text>(6S)-5,6,7,8-tetrahydrofolate + NADP(+) = 7,8-dihydrofolate + NADPH + H(+)</text>
        <dbReference type="Rhea" id="RHEA:15009"/>
        <dbReference type="ChEBI" id="CHEBI:15378"/>
        <dbReference type="ChEBI" id="CHEBI:57451"/>
        <dbReference type="ChEBI" id="CHEBI:57453"/>
        <dbReference type="ChEBI" id="CHEBI:57783"/>
        <dbReference type="ChEBI" id="CHEBI:58349"/>
        <dbReference type="EC" id="1.5.1.3"/>
    </reaction>
</comment>
<dbReference type="SUPFAM" id="SSF53597">
    <property type="entry name" value="Dihydrofolate reductase-like"/>
    <property type="match status" value="1"/>
</dbReference>
<dbReference type="GO" id="GO:0005829">
    <property type="term" value="C:cytosol"/>
    <property type="evidence" value="ECO:0007669"/>
    <property type="project" value="TreeGrafter"/>
</dbReference>
<dbReference type="EMBL" id="QFNK01000308">
    <property type="protein sequence ID" value="PZO81388.1"/>
    <property type="molecule type" value="Genomic_DNA"/>
</dbReference>
<dbReference type="GO" id="GO:0046655">
    <property type="term" value="P:folic acid metabolic process"/>
    <property type="evidence" value="ECO:0007669"/>
    <property type="project" value="TreeGrafter"/>
</dbReference>
<dbReference type="InterPro" id="IPR024072">
    <property type="entry name" value="DHFR-like_dom_sf"/>
</dbReference>
<evidence type="ECO:0000313" key="11">
    <source>
        <dbReference type="EMBL" id="PZO81388.1"/>
    </source>
</evidence>
<dbReference type="EC" id="1.5.1.3" evidence="3 8"/>
<evidence type="ECO:0000256" key="3">
    <source>
        <dbReference type="ARBA" id="ARBA00012856"/>
    </source>
</evidence>
<feature type="domain" description="DHFR" evidence="10">
    <location>
        <begin position="7"/>
        <end position="166"/>
    </location>
</feature>
<name>A0A2W5BJL6_9BACT</name>
<comment type="function">
    <text evidence="7 8">Key enzyme in folate metabolism. Catalyzes an essential reaction for de novo glycine and purine synthesis, and for DNA precursor synthesis.</text>
</comment>
<evidence type="ECO:0000259" key="10">
    <source>
        <dbReference type="PROSITE" id="PS51330"/>
    </source>
</evidence>
<keyword evidence="6 8" id="KW-0560">Oxidoreductase</keyword>
<dbReference type="GO" id="GO:0046654">
    <property type="term" value="P:tetrahydrofolate biosynthetic process"/>
    <property type="evidence" value="ECO:0007669"/>
    <property type="project" value="UniProtKB-UniPathway"/>
</dbReference>
<comment type="similarity">
    <text evidence="2 8 9">Belongs to the dihydrofolate reductase family.</text>
</comment>
<evidence type="ECO:0000256" key="2">
    <source>
        <dbReference type="ARBA" id="ARBA00009539"/>
    </source>
</evidence>
<dbReference type="InterPro" id="IPR012259">
    <property type="entry name" value="DHFR"/>
</dbReference>
<dbReference type="InterPro" id="IPR017925">
    <property type="entry name" value="DHFR_CS"/>
</dbReference>
<sequence>MPMTKPIISLVVAAADNNVIGRDNAMPWHIPEDFKHFKTVTMGKPCIMGRKTFESILAQLGKPLPGRVNIVVSRSNFQHQGALTCKDLAEAIDQGSKTGTDEVCIIGGGQIYAQAIASGLADKIHLTRVHQSPEGDAFFPALGHEWLEESRDDREGFSFITYTKAG</sequence>
<gene>
    <name evidence="11" type="ORF">DI626_10920</name>
</gene>